<evidence type="ECO:0000313" key="3">
    <source>
        <dbReference type="Proteomes" id="UP000663828"/>
    </source>
</evidence>
<name>A0A816FB87_ADIRI</name>
<gene>
    <name evidence="2" type="ORF">XAT740_LOCUS56307</name>
</gene>
<reference evidence="2" key="1">
    <citation type="submission" date="2021-02" db="EMBL/GenBank/DDBJ databases">
        <authorList>
            <person name="Nowell W R."/>
        </authorList>
    </citation>
    <scope>NUCLEOTIDE SEQUENCE</scope>
</reference>
<comment type="caution">
    <text evidence="2">The sequence shown here is derived from an EMBL/GenBank/DDBJ whole genome shotgun (WGS) entry which is preliminary data.</text>
</comment>
<feature type="non-terminal residue" evidence="2">
    <location>
        <position position="1"/>
    </location>
</feature>
<organism evidence="2 3">
    <name type="scientific">Adineta ricciae</name>
    <name type="common">Rotifer</name>
    <dbReference type="NCBI Taxonomy" id="249248"/>
    <lineage>
        <taxon>Eukaryota</taxon>
        <taxon>Metazoa</taxon>
        <taxon>Spiralia</taxon>
        <taxon>Gnathifera</taxon>
        <taxon>Rotifera</taxon>
        <taxon>Eurotatoria</taxon>
        <taxon>Bdelloidea</taxon>
        <taxon>Adinetida</taxon>
        <taxon>Adinetidae</taxon>
        <taxon>Adineta</taxon>
    </lineage>
</organism>
<protein>
    <submittedName>
        <fullName evidence="2">Uncharacterized protein</fullName>
    </submittedName>
</protein>
<dbReference type="Proteomes" id="UP000663828">
    <property type="component" value="Unassembled WGS sequence"/>
</dbReference>
<keyword evidence="3" id="KW-1185">Reference proteome</keyword>
<evidence type="ECO:0000256" key="1">
    <source>
        <dbReference type="SAM" id="MobiDB-lite"/>
    </source>
</evidence>
<feature type="compositionally biased region" description="Pro residues" evidence="1">
    <location>
        <begin position="1"/>
        <end position="11"/>
    </location>
</feature>
<proteinExistence type="predicted"/>
<evidence type="ECO:0000313" key="2">
    <source>
        <dbReference type="EMBL" id="CAF1658118.1"/>
    </source>
</evidence>
<feature type="region of interest" description="Disordered" evidence="1">
    <location>
        <begin position="1"/>
        <end position="47"/>
    </location>
</feature>
<feature type="compositionally biased region" description="Polar residues" evidence="1">
    <location>
        <begin position="19"/>
        <end position="35"/>
    </location>
</feature>
<sequence length="131" mass="14433">PAKKAPAPPQTPSAASKRGTASGTNSQLSKQSSFVDSEKPEKESVMLTQEQLEDRARAAQEAYLPIYTLLCHTFDRLEQALDDLSGKSSANEDALYSQLATTIQNQSLNVLDILRDELTRNVLSIDMNNFF</sequence>
<dbReference type="EMBL" id="CAJNOR010010973">
    <property type="protein sequence ID" value="CAF1658118.1"/>
    <property type="molecule type" value="Genomic_DNA"/>
</dbReference>
<accession>A0A816FB87</accession>
<dbReference type="AlphaFoldDB" id="A0A816FB87"/>